<dbReference type="AlphaFoldDB" id="A0A1M5FJP7"/>
<reference evidence="2" key="1">
    <citation type="submission" date="2016-11" db="EMBL/GenBank/DDBJ databases">
        <authorList>
            <person name="Varghese N."/>
            <person name="Submissions S."/>
        </authorList>
    </citation>
    <scope>NUCLEOTIDE SEQUENCE [LARGE SCALE GENOMIC DNA]</scope>
    <source>
        <strain evidence="2">DSM 21264</strain>
    </source>
</reference>
<sequence length="128" mass="15332">MEELDVLLSMHGTEVYRDDGYWWKIEAWTVPPTRERPHGIRYNMTLHNRFNKRVFGYDNAHAVKPRKNKRFSGKRYDYDHLHRAAIDQGTPYEFQDVYTLLQDFFSGIDTTIEAIEGKPHESKNRHYV</sequence>
<evidence type="ECO:0000313" key="2">
    <source>
        <dbReference type="Proteomes" id="UP000184159"/>
    </source>
</evidence>
<organism evidence="1 2">
    <name type="scientific">Vibrio gazogenes DSM 21264 = NBRC 103151</name>
    <dbReference type="NCBI Taxonomy" id="1123492"/>
    <lineage>
        <taxon>Bacteria</taxon>
        <taxon>Pseudomonadati</taxon>
        <taxon>Pseudomonadota</taxon>
        <taxon>Gammaproteobacteria</taxon>
        <taxon>Vibrionales</taxon>
        <taxon>Vibrionaceae</taxon>
        <taxon>Vibrio</taxon>
    </lineage>
</organism>
<proteinExistence type="predicted"/>
<dbReference type="EMBL" id="FQUH01000020">
    <property type="protein sequence ID" value="SHF91372.1"/>
    <property type="molecule type" value="Genomic_DNA"/>
</dbReference>
<dbReference type="InterPro" id="IPR045397">
    <property type="entry name" value="TumE-like"/>
</dbReference>
<gene>
    <name evidence="1" type="ORF">SAMN02745781_03485</name>
</gene>
<dbReference type="RefSeq" id="WP_072962169.1">
    <property type="nucleotide sequence ID" value="NZ_FQUH01000020.1"/>
</dbReference>
<accession>A0A1M5FJP7</accession>
<dbReference type="Pfam" id="PF20126">
    <property type="entry name" value="TumE"/>
    <property type="match status" value="1"/>
</dbReference>
<protein>
    <submittedName>
        <fullName evidence="1">Uncharacterized protein</fullName>
    </submittedName>
</protein>
<name>A0A1M5FJP7_VIBGA</name>
<evidence type="ECO:0000313" key="1">
    <source>
        <dbReference type="EMBL" id="SHF91372.1"/>
    </source>
</evidence>
<dbReference type="Proteomes" id="UP000184159">
    <property type="component" value="Unassembled WGS sequence"/>
</dbReference>
<keyword evidence="2" id="KW-1185">Reference proteome</keyword>